<proteinExistence type="predicted"/>
<keyword evidence="1" id="KW-0732">Signal</keyword>
<dbReference type="EnsemblPlants" id="LPERR06G09230.1">
    <property type="protein sequence ID" value="LPERR06G09230.1"/>
    <property type="gene ID" value="LPERR06G09230"/>
</dbReference>
<keyword evidence="3" id="KW-1185">Reference proteome</keyword>
<dbReference type="AlphaFoldDB" id="A0A0D9WP59"/>
<feature type="signal peptide" evidence="1">
    <location>
        <begin position="1"/>
        <end position="25"/>
    </location>
</feature>
<protein>
    <recommendedName>
        <fullName evidence="4">Bowman-Birk serine protease inhibitors family domain-containing protein</fullName>
    </recommendedName>
</protein>
<dbReference type="Proteomes" id="UP000032180">
    <property type="component" value="Chromosome 6"/>
</dbReference>
<sequence length="106" mass="11698">MKNNTRMPVFILLLAVGSLAIVVHGGRTHGMEAVNSLREEKASADSVQLDFDPITICSPSNFCIPQPWSECYRCIVKPYDNPPFQKIDDCKRNCPVPPTTVSPAHA</sequence>
<accession>A0A0D9WP59</accession>
<evidence type="ECO:0000313" key="3">
    <source>
        <dbReference type="Proteomes" id="UP000032180"/>
    </source>
</evidence>
<reference evidence="2 3" key="1">
    <citation type="submission" date="2012-08" db="EMBL/GenBank/DDBJ databases">
        <title>Oryza genome evolution.</title>
        <authorList>
            <person name="Wing R.A."/>
        </authorList>
    </citation>
    <scope>NUCLEOTIDE SEQUENCE</scope>
</reference>
<evidence type="ECO:0000256" key="1">
    <source>
        <dbReference type="SAM" id="SignalP"/>
    </source>
</evidence>
<reference evidence="3" key="2">
    <citation type="submission" date="2013-12" db="EMBL/GenBank/DDBJ databases">
        <authorList>
            <person name="Yu Y."/>
            <person name="Lee S."/>
            <person name="de Baynast K."/>
            <person name="Wissotski M."/>
            <person name="Liu L."/>
            <person name="Talag J."/>
            <person name="Goicoechea J."/>
            <person name="Angelova A."/>
            <person name="Jetty R."/>
            <person name="Kudrna D."/>
            <person name="Golser W."/>
            <person name="Rivera L."/>
            <person name="Zhang J."/>
            <person name="Wing R."/>
        </authorList>
    </citation>
    <scope>NUCLEOTIDE SEQUENCE</scope>
</reference>
<reference evidence="2" key="3">
    <citation type="submission" date="2015-04" db="UniProtKB">
        <authorList>
            <consortium name="EnsemblPlants"/>
        </authorList>
    </citation>
    <scope>IDENTIFICATION</scope>
</reference>
<dbReference type="Gramene" id="LPERR06G09230.1">
    <property type="protein sequence ID" value="LPERR06G09230.1"/>
    <property type="gene ID" value="LPERR06G09230"/>
</dbReference>
<feature type="chain" id="PRO_5002349258" description="Bowman-Birk serine protease inhibitors family domain-containing protein" evidence="1">
    <location>
        <begin position="26"/>
        <end position="106"/>
    </location>
</feature>
<dbReference type="HOGENOM" id="CLU_156164_0_0_1"/>
<evidence type="ECO:0008006" key="4">
    <source>
        <dbReference type="Google" id="ProtNLM"/>
    </source>
</evidence>
<name>A0A0D9WP59_9ORYZ</name>
<organism evidence="2 3">
    <name type="scientific">Leersia perrieri</name>
    <dbReference type="NCBI Taxonomy" id="77586"/>
    <lineage>
        <taxon>Eukaryota</taxon>
        <taxon>Viridiplantae</taxon>
        <taxon>Streptophyta</taxon>
        <taxon>Embryophyta</taxon>
        <taxon>Tracheophyta</taxon>
        <taxon>Spermatophyta</taxon>
        <taxon>Magnoliopsida</taxon>
        <taxon>Liliopsida</taxon>
        <taxon>Poales</taxon>
        <taxon>Poaceae</taxon>
        <taxon>BOP clade</taxon>
        <taxon>Oryzoideae</taxon>
        <taxon>Oryzeae</taxon>
        <taxon>Oryzinae</taxon>
        <taxon>Leersia</taxon>
    </lineage>
</organism>
<evidence type="ECO:0000313" key="2">
    <source>
        <dbReference type="EnsemblPlants" id="LPERR06G09230.1"/>
    </source>
</evidence>